<organism evidence="2 3">
    <name type="scientific">Candidozyma haemuli</name>
    <dbReference type="NCBI Taxonomy" id="45357"/>
    <lineage>
        <taxon>Eukaryota</taxon>
        <taxon>Fungi</taxon>
        <taxon>Dikarya</taxon>
        <taxon>Ascomycota</taxon>
        <taxon>Saccharomycotina</taxon>
        <taxon>Pichiomycetes</taxon>
        <taxon>Metschnikowiaceae</taxon>
        <taxon>Candidozyma</taxon>
    </lineage>
</organism>
<feature type="compositionally biased region" description="Polar residues" evidence="1">
    <location>
        <begin position="299"/>
        <end position="313"/>
    </location>
</feature>
<reference evidence="2 3" key="1">
    <citation type="submission" date="2021-06" db="EMBL/GenBank/DDBJ databases">
        <title>Candida outbreak in Lebanon.</title>
        <authorList>
            <person name="Finianos M."/>
        </authorList>
    </citation>
    <scope>NUCLEOTIDE SEQUENCE [LARGE SCALE GENOMIC DNA]</scope>
    <source>
        <strain evidence="2">CA3LBN</strain>
    </source>
</reference>
<feature type="region of interest" description="Disordered" evidence="1">
    <location>
        <begin position="399"/>
        <end position="426"/>
    </location>
</feature>
<gene>
    <name evidence="2" type="ORF">CA3LBN_004495</name>
</gene>
<accession>A0ABX8IAQ7</accession>
<evidence type="ECO:0000313" key="3">
    <source>
        <dbReference type="Proteomes" id="UP000825434"/>
    </source>
</evidence>
<feature type="compositionally biased region" description="Polar residues" evidence="1">
    <location>
        <begin position="275"/>
        <end position="291"/>
    </location>
</feature>
<dbReference type="Proteomes" id="UP000825434">
    <property type="component" value="Chromosome 6"/>
</dbReference>
<protein>
    <submittedName>
        <fullName evidence="2">Uncharacterized protein</fullName>
    </submittedName>
</protein>
<feature type="region of interest" description="Disordered" evidence="1">
    <location>
        <begin position="751"/>
        <end position="772"/>
    </location>
</feature>
<feature type="compositionally biased region" description="Polar residues" evidence="1">
    <location>
        <begin position="141"/>
        <end position="175"/>
    </location>
</feature>
<feature type="compositionally biased region" description="Basic and acidic residues" evidence="1">
    <location>
        <begin position="539"/>
        <end position="558"/>
    </location>
</feature>
<feature type="region of interest" description="Disordered" evidence="1">
    <location>
        <begin position="460"/>
        <end position="618"/>
    </location>
</feature>
<feature type="compositionally biased region" description="Low complexity" evidence="1">
    <location>
        <begin position="569"/>
        <end position="581"/>
    </location>
</feature>
<keyword evidence="3" id="KW-1185">Reference proteome</keyword>
<evidence type="ECO:0000256" key="1">
    <source>
        <dbReference type="SAM" id="MobiDB-lite"/>
    </source>
</evidence>
<feature type="region of interest" description="Disordered" evidence="1">
    <location>
        <begin position="1"/>
        <end position="358"/>
    </location>
</feature>
<sequence>MKQKNSKLAALLSGYSDDESSEPSYSSPRPSVGYHKKTPPLRAPKGPRPGPSSSKKSRNPKVAPKKPSGKNPQAKFHAQDRSNDSNQPSKKQKLQHEPGQKGSVSPRNSMAHPSRNISPRNATVYPSRRPSPGNMVHPSRNGPQKQHVQTQHYVQTEPYAQSKHQNYHSPKSGPSSKVHHEREDRFRPRSQSYEDNRNTWQKKQTGPPPPKKKYEGPPCKRRNSAESDSSTSSNDQHKRPKITDRRPAAKSKKPFDKTALPKGPRIIDHRPAFNMPSSAVSTDSGSESSDVANDKSRDPSSTPPSESNKQSSPKVEDAAPSPQKTPNTPPMKTPKPAQPDTGDVLSSAEYKRTPQVTVRLGSRITEELLNVASEQVTPKAPSHDSVIETLKQLAKLHSKPSDTIMEDTSHKAHVERHSEPLGDFISLGDIDESSSFTPKPSNDAMSIDTVDNNSSVIHTVHAGPKEPAHSEPLGDFISINDVDEGSSFKPETHLSGSEEPTSHQKPSGPSRSLTSDGKSLEVFTKNPGGYISAALEPFIPKKSEPGPKEPTVHPERALQMRGNGNSEQSNPSNLLNHPSNPGHAEVNVKNDGQSEEALGVHTPRSPLSPKQEPESVSSKCVSFRWSHGSLERGMTSDKTILWNYTEPKKRSAPGVPGESCGYGTVYAKTSAGDDLAIEKVYFNRKGSNHYEPGCNRAWIVSQGTLSILNEEGKTIGYCDQKTGYYLDLECKINPSVVAEFKEAREAKKLKRIQNRQKRKLEKQAMKQATPVQ</sequence>
<feature type="compositionally biased region" description="Basic residues" evidence="1">
    <location>
        <begin position="55"/>
        <end position="68"/>
    </location>
</feature>
<proteinExistence type="predicted"/>
<dbReference type="EMBL" id="CP076666">
    <property type="protein sequence ID" value="QWU90137.1"/>
    <property type="molecule type" value="Genomic_DNA"/>
</dbReference>
<feature type="compositionally biased region" description="Polar residues" evidence="1">
    <location>
        <begin position="494"/>
        <end position="517"/>
    </location>
</feature>
<feature type="compositionally biased region" description="Basic and acidic residues" evidence="1">
    <location>
        <begin position="178"/>
        <end position="197"/>
    </location>
</feature>
<feature type="compositionally biased region" description="Basic and acidic residues" evidence="1">
    <location>
        <begin position="235"/>
        <end position="247"/>
    </location>
</feature>
<feature type="compositionally biased region" description="Basic and acidic residues" evidence="1">
    <location>
        <begin position="407"/>
        <end position="420"/>
    </location>
</feature>
<feature type="compositionally biased region" description="Basic residues" evidence="1">
    <location>
        <begin position="751"/>
        <end position="760"/>
    </location>
</feature>
<feature type="compositionally biased region" description="Pro residues" evidence="1">
    <location>
        <begin position="327"/>
        <end position="337"/>
    </location>
</feature>
<name>A0ABX8IAQ7_9ASCO</name>
<evidence type="ECO:0000313" key="2">
    <source>
        <dbReference type="EMBL" id="QWU90137.1"/>
    </source>
</evidence>